<reference evidence="1 2" key="1">
    <citation type="journal article" date="2021" name="Int. J. Syst. Evol. Microbiol.">
        <title>Classification of three corynebacterial strains isolated from a small paddock in North Rhine-Westphalia: proposal of &lt;i&gt;Corynebacterium kalinowskii&lt;/i&gt; sp. nov., &lt;i&gt;Corynebacterium comes&lt;/i&gt; sp. nov. and &lt;i&gt;Corynebacterium occultum&lt;/i&gt; sp. nov.</title>
        <authorList>
            <person name="Schaffert L."/>
            <person name="Ruwe M."/>
            <person name="Milse J."/>
            <person name="Hanuschka K."/>
            <person name="Ortseifen V."/>
            <person name="Droste J."/>
            <person name="Brandt D."/>
            <person name="Schl L."/>
            <person name="Kutter Y."/>
            <person name="Vinke S."/>
            <person name="Vieh P."/>
            <person name="Jacob L."/>
            <person name="L N.C."/>
            <person name="Schulte-Berndt E."/>
            <person name="Hain C."/>
            <person name="Linder M."/>
            <person name="Schmidt P."/>
            <person name="Wollenschl L."/>
            <person name="Luttermann T."/>
            <person name="Thieme E."/>
            <person name="Hassa J."/>
            <person name="Haak M."/>
            <person name="Wittchen M."/>
            <person name="Mentz A."/>
            <person name="Persicke M."/>
            <person name="Busche T."/>
            <person name="R C."/>
        </authorList>
    </citation>
    <scope>NUCLEOTIDE SEQUENCE [LARGE SCALE GENOMIC DNA]</scope>
    <source>
        <strain evidence="1 2">2019</strain>
    </source>
</reference>
<dbReference type="Proteomes" id="UP000425178">
    <property type="component" value="Plasmid pCETAM"/>
</dbReference>
<gene>
    <name evidence="1" type="ORF">CETAM_13425</name>
</gene>
<keyword evidence="2" id="KW-1185">Reference proteome</keyword>
<name>A0A6B8W7H8_9CORY</name>
<dbReference type="KEGG" id="ccoe:CETAM_13425"/>
<organism evidence="1 2">
    <name type="scientific">Corynebacterium comes</name>
    <dbReference type="NCBI Taxonomy" id="2675218"/>
    <lineage>
        <taxon>Bacteria</taxon>
        <taxon>Bacillati</taxon>
        <taxon>Actinomycetota</taxon>
        <taxon>Actinomycetes</taxon>
        <taxon>Mycobacteriales</taxon>
        <taxon>Corynebacteriaceae</taxon>
        <taxon>Corynebacterium</taxon>
    </lineage>
</organism>
<sequence length="222" mass="24156">MIPSSPADALGSHAPGVRDVLIEVARSTHNHFAEAHEVSRSRYAMGFGAQWRDLLSGAHDAMKDRGFSSSKLPPAGYKLPVVNDCLVYLWRVSDSSDPSSFASSQTKKNGFGVRPPDPMLFETIDDIPEEGELERVVQAAGGTMPLVLVMVHSSHLQLQSIEWAVAELIEETGKVNLHGRQTIWRPEPVVETMTSDVESFDSGAPVMPAIAPREQEGLDPDA</sequence>
<dbReference type="AlphaFoldDB" id="A0A6B8W7H8"/>
<dbReference type="EMBL" id="CP046454">
    <property type="protein sequence ID" value="QGU05910.1"/>
    <property type="molecule type" value="Genomic_DNA"/>
</dbReference>
<protein>
    <submittedName>
        <fullName evidence="1">Uncharacterized protein</fullName>
    </submittedName>
</protein>
<evidence type="ECO:0000313" key="1">
    <source>
        <dbReference type="EMBL" id="QGU05910.1"/>
    </source>
</evidence>
<accession>A0A6B8W7H8</accession>
<keyword evidence="1" id="KW-0614">Plasmid</keyword>
<evidence type="ECO:0000313" key="2">
    <source>
        <dbReference type="Proteomes" id="UP000425178"/>
    </source>
</evidence>
<geneLocation type="plasmid" evidence="1 2">
    <name>pCETAM</name>
</geneLocation>
<proteinExistence type="predicted"/>